<protein>
    <submittedName>
        <fullName evidence="10">Fimbrial chaperone</fullName>
    </submittedName>
</protein>
<dbReference type="InterPro" id="IPR016148">
    <property type="entry name" value="Pili_assmbl_chaperone_C"/>
</dbReference>
<comment type="subcellular location">
    <subcellularLocation>
        <location evidence="1">Periplasm</location>
    </subcellularLocation>
</comment>
<proteinExistence type="inferred from homology"/>
<dbReference type="AlphaFoldDB" id="A0A7T0DXI4"/>
<organism evidence="10">
    <name type="scientific">Enterobacter mori</name>
    <dbReference type="NCBI Taxonomy" id="539813"/>
    <lineage>
        <taxon>Bacteria</taxon>
        <taxon>Pseudomonadati</taxon>
        <taxon>Pseudomonadota</taxon>
        <taxon>Gammaproteobacteria</taxon>
        <taxon>Enterobacterales</taxon>
        <taxon>Enterobacteriaceae</taxon>
        <taxon>Enterobacter</taxon>
    </lineage>
</organism>
<dbReference type="Pfam" id="PF00345">
    <property type="entry name" value="PapD_N"/>
    <property type="match status" value="1"/>
</dbReference>
<dbReference type="Pfam" id="PF02753">
    <property type="entry name" value="PapD_C"/>
    <property type="match status" value="1"/>
</dbReference>
<keyword evidence="5" id="KW-0574">Periplasm</keyword>
<reference evidence="10" key="1">
    <citation type="submission" date="2020-09" db="EMBL/GenBank/DDBJ databases">
        <title>First Report of a novel Colistin-Resistant species of Enterobacter cloacae complex Producing MCR-5 isolated from hospital sewage water.</title>
        <authorList>
            <person name="Zhou K."/>
        </authorList>
    </citation>
    <scope>NUCLEOTIDE SEQUENCE [LARGE SCALE GENOMIC DNA]</scope>
    <source>
        <strain evidence="10">HSW1412</strain>
    </source>
</reference>
<comment type="similarity">
    <text evidence="2">Belongs to the periplasmic pilus chaperone family.</text>
</comment>
<dbReference type="EMBL" id="CP061801">
    <property type="protein sequence ID" value="QPK01311.1"/>
    <property type="molecule type" value="Genomic_DNA"/>
</dbReference>
<evidence type="ECO:0000256" key="7">
    <source>
        <dbReference type="SAM" id="SignalP"/>
    </source>
</evidence>
<dbReference type="FunFam" id="2.60.40.10:FF:000458">
    <property type="entry name" value="Molecular chaperone FimC"/>
    <property type="match status" value="1"/>
</dbReference>
<keyword evidence="4 7" id="KW-0732">Signal</keyword>
<dbReference type="NCBIfam" id="NF007398">
    <property type="entry name" value="PRK09926.1"/>
    <property type="match status" value="1"/>
</dbReference>
<dbReference type="SUPFAM" id="SSF49354">
    <property type="entry name" value="PapD-like"/>
    <property type="match status" value="1"/>
</dbReference>
<feature type="chain" id="PRO_5032568327" evidence="7">
    <location>
        <begin position="28"/>
        <end position="247"/>
    </location>
</feature>
<dbReference type="PANTHER" id="PTHR30251:SF2">
    <property type="entry name" value="FIMBRIAL CHAPERONE YADV-RELATED"/>
    <property type="match status" value="1"/>
</dbReference>
<evidence type="ECO:0000259" key="8">
    <source>
        <dbReference type="Pfam" id="PF00345"/>
    </source>
</evidence>
<evidence type="ECO:0000256" key="2">
    <source>
        <dbReference type="ARBA" id="ARBA00007399"/>
    </source>
</evidence>
<gene>
    <name evidence="10" type="ORF">IDM36_03970</name>
</gene>
<dbReference type="InterPro" id="IPR013783">
    <property type="entry name" value="Ig-like_fold"/>
</dbReference>
<dbReference type="InterPro" id="IPR016147">
    <property type="entry name" value="Pili_assmbl_chaperone_N"/>
</dbReference>
<evidence type="ECO:0000313" key="10">
    <source>
        <dbReference type="EMBL" id="QPK01311.1"/>
    </source>
</evidence>
<feature type="signal peptide" evidence="7">
    <location>
        <begin position="1"/>
        <end position="27"/>
    </location>
</feature>
<evidence type="ECO:0000256" key="5">
    <source>
        <dbReference type="ARBA" id="ARBA00022764"/>
    </source>
</evidence>
<dbReference type="InterPro" id="IPR001829">
    <property type="entry name" value="Pili_assmbl_chaperone_bac"/>
</dbReference>
<evidence type="ECO:0000256" key="4">
    <source>
        <dbReference type="ARBA" id="ARBA00022729"/>
    </source>
</evidence>
<keyword evidence="3" id="KW-1029">Fimbrium biogenesis</keyword>
<dbReference type="GO" id="GO:0030288">
    <property type="term" value="C:outer membrane-bounded periplasmic space"/>
    <property type="evidence" value="ECO:0007669"/>
    <property type="project" value="InterPro"/>
</dbReference>
<dbReference type="InterPro" id="IPR050643">
    <property type="entry name" value="Periplasmic_pilus_chap"/>
</dbReference>
<dbReference type="Gene3D" id="2.60.40.10">
    <property type="entry name" value="Immunoglobulins"/>
    <property type="match status" value="2"/>
</dbReference>
<dbReference type="InterPro" id="IPR008962">
    <property type="entry name" value="PapD-like_sf"/>
</dbReference>
<dbReference type="PANTHER" id="PTHR30251">
    <property type="entry name" value="PILUS ASSEMBLY CHAPERONE"/>
    <property type="match status" value="1"/>
</dbReference>
<accession>A0A7T0DXI4</accession>
<dbReference type="PRINTS" id="PR00969">
    <property type="entry name" value="CHAPERONPILI"/>
</dbReference>
<feature type="domain" description="Pili assembly chaperone N-terminal" evidence="8">
    <location>
        <begin position="29"/>
        <end position="153"/>
    </location>
</feature>
<dbReference type="InterPro" id="IPR036316">
    <property type="entry name" value="Pili_assmbl_chap_C_dom_sf"/>
</dbReference>
<feature type="domain" description="Pili assembly chaperone C-terminal" evidence="9">
    <location>
        <begin position="179"/>
        <end position="240"/>
    </location>
</feature>
<dbReference type="GO" id="GO:0071555">
    <property type="term" value="P:cell wall organization"/>
    <property type="evidence" value="ECO:0007669"/>
    <property type="project" value="InterPro"/>
</dbReference>
<evidence type="ECO:0000256" key="6">
    <source>
        <dbReference type="ARBA" id="ARBA00023186"/>
    </source>
</evidence>
<evidence type="ECO:0000256" key="1">
    <source>
        <dbReference type="ARBA" id="ARBA00004418"/>
    </source>
</evidence>
<keyword evidence="6" id="KW-0143">Chaperone</keyword>
<evidence type="ECO:0000256" key="3">
    <source>
        <dbReference type="ARBA" id="ARBA00022558"/>
    </source>
</evidence>
<dbReference type="SUPFAM" id="SSF49584">
    <property type="entry name" value="Periplasmic chaperone C-domain"/>
    <property type="match status" value="1"/>
</dbReference>
<sequence>MFSPIIKNGLRILAATAVSMASFQASADIVISGTRIVYQQSMKDVIVNMTNRGENPLLLQIWLDDGRANANPQELKLPFVITPPITRIDPGKGQSVRVTYLQQPLPQDRESLFWFNVLEIPKKSAMKDSESASQLQLAFRTRIKLFFRPDGLKGTPADAMKAVKWSQTRQGSTLSVVGKNDSPYNVSISSATFKVGAKEYAIDSKSIKPFSSETMVVKGLTNTANGEVNYIAINDYGGTEKITAKTN</sequence>
<evidence type="ECO:0000259" key="9">
    <source>
        <dbReference type="Pfam" id="PF02753"/>
    </source>
</evidence>
<name>A0A7T0DXI4_9ENTR</name>